<dbReference type="EMBL" id="KZ805362">
    <property type="protein sequence ID" value="PVI01163.1"/>
    <property type="molecule type" value="Genomic_DNA"/>
</dbReference>
<keyword evidence="2" id="KW-0808">Transferase</keyword>
<sequence length="289" mass="30953">MATSPYISALQTYYNTVSKTYNTQTRSMHGSSALGLISAAGPSIQPGSWVLDLATGSGKVALAAAAKVGNTGHVLGIDISEELLETAKRSARDAGVEGFAEFIEGEVTQLALPEEKYAGKRCFDAVTCGNAIGMLPSPRKMLENVARYTKPGGVFVADIMGPHVPAKLFLEVAVPRGFSAPIRPQWLSDPEAAFREAFERSMFEMQSCTANETTEVGRWNASDSAAMERLWEIIAVESSWVSFGLGSLDGDVREGIKEAWMEKLGECKGADGFVVSPLKRHVAVAVLKS</sequence>
<dbReference type="AlphaFoldDB" id="A0A2V1DSD2"/>
<dbReference type="InterPro" id="IPR029063">
    <property type="entry name" value="SAM-dependent_MTases_sf"/>
</dbReference>
<dbReference type="GO" id="GO:0032259">
    <property type="term" value="P:methylation"/>
    <property type="evidence" value="ECO:0007669"/>
    <property type="project" value="UniProtKB-KW"/>
</dbReference>
<protein>
    <submittedName>
        <fullName evidence="2">S-adenosyl-L-methionine-dependent methyltransferase</fullName>
    </submittedName>
</protein>
<feature type="domain" description="Methyltransferase" evidence="1">
    <location>
        <begin position="46"/>
        <end position="158"/>
    </location>
</feature>
<accession>A0A2V1DSD2</accession>
<dbReference type="SUPFAM" id="SSF53335">
    <property type="entry name" value="S-adenosyl-L-methionine-dependent methyltransferases"/>
    <property type="match status" value="1"/>
</dbReference>
<reference evidence="2 3" key="1">
    <citation type="journal article" date="2018" name="Sci. Rep.">
        <title>Comparative genomics provides insights into the lifestyle and reveals functional heterogeneity of dark septate endophytic fungi.</title>
        <authorList>
            <person name="Knapp D.G."/>
            <person name="Nemeth J.B."/>
            <person name="Barry K."/>
            <person name="Hainaut M."/>
            <person name="Henrissat B."/>
            <person name="Johnson J."/>
            <person name="Kuo A."/>
            <person name="Lim J.H.P."/>
            <person name="Lipzen A."/>
            <person name="Nolan M."/>
            <person name="Ohm R.A."/>
            <person name="Tamas L."/>
            <person name="Grigoriev I.V."/>
            <person name="Spatafora J.W."/>
            <person name="Nagy L.G."/>
            <person name="Kovacs G.M."/>
        </authorList>
    </citation>
    <scope>NUCLEOTIDE SEQUENCE [LARGE SCALE GENOMIC DNA]</scope>
    <source>
        <strain evidence="2 3">DSE2036</strain>
    </source>
</reference>
<keyword evidence="2" id="KW-0489">Methyltransferase</keyword>
<gene>
    <name evidence="2" type="ORF">DM02DRAFT_654812</name>
</gene>
<dbReference type="GO" id="GO:0008168">
    <property type="term" value="F:methyltransferase activity"/>
    <property type="evidence" value="ECO:0007669"/>
    <property type="project" value="UniProtKB-KW"/>
</dbReference>
<organism evidence="2 3">
    <name type="scientific">Periconia macrospinosa</name>
    <dbReference type="NCBI Taxonomy" id="97972"/>
    <lineage>
        <taxon>Eukaryota</taxon>
        <taxon>Fungi</taxon>
        <taxon>Dikarya</taxon>
        <taxon>Ascomycota</taxon>
        <taxon>Pezizomycotina</taxon>
        <taxon>Dothideomycetes</taxon>
        <taxon>Pleosporomycetidae</taxon>
        <taxon>Pleosporales</taxon>
        <taxon>Massarineae</taxon>
        <taxon>Periconiaceae</taxon>
        <taxon>Periconia</taxon>
    </lineage>
</organism>
<evidence type="ECO:0000313" key="2">
    <source>
        <dbReference type="EMBL" id="PVI01163.1"/>
    </source>
</evidence>
<name>A0A2V1DSD2_9PLEO</name>
<keyword evidence="3" id="KW-1185">Reference proteome</keyword>
<dbReference type="Gene3D" id="3.40.50.150">
    <property type="entry name" value="Vaccinia Virus protein VP39"/>
    <property type="match status" value="1"/>
</dbReference>
<dbReference type="PANTHER" id="PTHR43591">
    <property type="entry name" value="METHYLTRANSFERASE"/>
    <property type="match status" value="1"/>
</dbReference>
<dbReference type="InterPro" id="IPR025714">
    <property type="entry name" value="Methyltranfer_dom"/>
</dbReference>
<dbReference type="STRING" id="97972.A0A2V1DSD2"/>
<evidence type="ECO:0000313" key="3">
    <source>
        <dbReference type="Proteomes" id="UP000244855"/>
    </source>
</evidence>
<dbReference type="OrthoDB" id="6329284at2759"/>
<evidence type="ECO:0000259" key="1">
    <source>
        <dbReference type="Pfam" id="PF13847"/>
    </source>
</evidence>
<dbReference type="Proteomes" id="UP000244855">
    <property type="component" value="Unassembled WGS sequence"/>
</dbReference>
<dbReference type="Pfam" id="PF13847">
    <property type="entry name" value="Methyltransf_31"/>
    <property type="match status" value="1"/>
</dbReference>
<dbReference type="CDD" id="cd02440">
    <property type="entry name" value="AdoMet_MTases"/>
    <property type="match status" value="1"/>
</dbReference>
<proteinExistence type="predicted"/>